<name>A0AA91FA86_RHILI</name>
<feature type="region of interest" description="Disordered" evidence="1">
    <location>
        <begin position="71"/>
        <end position="94"/>
    </location>
</feature>
<protein>
    <recommendedName>
        <fullName evidence="2">HNH nuclease domain-containing protein</fullName>
    </recommendedName>
</protein>
<evidence type="ECO:0000259" key="2">
    <source>
        <dbReference type="Pfam" id="PF13392"/>
    </source>
</evidence>
<evidence type="ECO:0000256" key="1">
    <source>
        <dbReference type="SAM" id="MobiDB-lite"/>
    </source>
</evidence>
<evidence type="ECO:0000313" key="3">
    <source>
        <dbReference type="EMBL" id="OBQ73102.1"/>
    </source>
</evidence>
<feature type="domain" description="HNH nuclease" evidence="2">
    <location>
        <begin position="139"/>
        <end position="172"/>
    </location>
</feature>
<accession>A0AA91FA86</accession>
<dbReference type="InterPro" id="IPR003615">
    <property type="entry name" value="HNH_nuc"/>
</dbReference>
<evidence type="ECO:0000313" key="4">
    <source>
        <dbReference type="Proteomes" id="UP000093737"/>
    </source>
</evidence>
<sequence length="224" mass="25268">MGWKVGREKGRTKGRRLKYSEPEIAWLRDNSTMEINAWCAAFREQFGHEDATPAKLHSLRKREGWKTGRTGQFEKGAVPWSKGKRRPYNANSASTQFKKGQLPLNYRGPGHESTGDDGYVWIVLDATNPWTGASTWRVHKHRHLWEQVNGPVPPGHVLKCLDGDRTNSDPANWDAVPHGLLPRLNGKSRRDYDRAPAALKPTIMAIAKLEHRAANAAHKRGAQK</sequence>
<dbReference type="Proteomes" id="UP000093737">
    <property type="component" value="Unassembled WGS sequence"/>
</dbReference>
<proteinExistence type="predicted"/>
<reference evidence="3 4" key="1">
    <citation type="submission" date="2016-05" db="EMBL/GenBank/DDBJ databases">
        <authorList>
            <person name="Ramsay J.P."/>
        </authorList>
    </citation>
    <scope>NUCLEOTIDE SEQUENCE [LARGE SCALE GENOMIC DNA]</scope>
    <source>
        <strain evidence="3 4">NZP2042</strain>
    </source>
</reference>
<dbReference type="EMBL" id="LYTK01000001">
    <property type="protein sequence ID" value="OBQ73102.1"/>
    <property type="molecule type" value="Genomic_DNA"/>
</dbReference>
<dbReference type="Pfam" id="PF13392">
    <property type="entry name" value="HNH_3"/>
    <property type="match status" value="1"/>
</dbReference>
<comment type="caution">
    <text evidence="3">The sequence shown here is derived from an EMBL/GenBank/DDBJ whole genome shotgun (WGS) entry which is preliminary data.</text>
</comment>
<gene>
    <name evidence="3" type="ORF">A8145_06100</name>
</gene>
<dbReference type="AlphaFoldDB" id="A0AA91FA86"/>
<organism evidence="3 4">
    <name type="scientific">Rhizobium loti</name>
    <name type="common">Mesorhizobium loti</name>
    <dbReference type="NCBI Taxonomy" id="381"/>
    <lineage>
        <taxon>Bacteria</taxon>
        <taxon>Pseudomonadati</taxon>
        <taxon>Pseudomonadota</taxon>
        <taxon>Alphaproteobacteria</taxon>
        <taxon>Hyphomicrobiales</taxon>
        <taxon>Phyllobacteriaceae</taxon>
        <taxon>Mesorhizobium</taxon>
    </lineage>
</organism>